<feature type="compositionally biased region" description="Low complexity" evidence="1">
    <location>
        <begin position="62"/>
        <end position="92"/>
    </location>
</feature>
<proteinExistence type="predicted"/>
<feature type="compositionally biased region" description="Basic and acidic residues" evidence="1">
    <location>
        <begin position="293"/>
        <end position="309"/>
    </location>
</feature>
<organism evidence="2 3">
    <name type="scientific">Decorospora gaudefroyi</name>
    <dbReference type="NCBI Taxonomy" id="184978"/>
    <lineage>
        <taxon>Eukaryota</taxon>
        <taxon>Fungi</taxon>
        <taxon>Dikarya</taxon>
        <taxon>Ascomycota</taxon>
        <taxon>Pezizomycotina</taxon>
        <taxon>Dothideomycetes</taxon>
        <taxon>Pleosporomycetidae</taxon>
        <taxon>Pleosporales</taxon>
        <taxon>Pleosporineae</taxon>
        <taxon>Pleosporaceae</taxon>
        <taxon>Decorospora</taxon>
    </lineage>
</organism>
<feature type="compositionally biased region" description="Pro residues" evidence="1">
    <location>
        <begin position="18"/>
        <end position="28"/>
    </location>
</feature>
<gene>
    <name evidence="2" type="ORF">BDW02DRAFT_603236</name>
</gene>
<dbReference type="OrthoDB" id="3695293at2759"/>
<name>A0A6A5JXC6_9PLEO</name>
<dbReference type="EMBL" id="ML975514">
    <property type="protein sequence ID" value="KAF1828661.1"/>
    <property type="molecule type" value="Genomic_DNA"/>
</dbReference>
<evidence type="ECO:0000313" key="2">
    <source>
        <dbReference type="EMBL" id="KAF1828661.1"/>
    </source>
</evidence>
<feature type="region of interest" description="Disordered" evidence="1">
    <location>
        <begin position="1"/>
        <end position="346"/>
    </location>
</feature>
<feature type="compositionally biased region" description="Low complexity" evidence="1">
    <location>
        <begin position="109"/>
        <end position="127"/>
    </location>
</feature>
<feature type="compositionally biased region" description="Polar residues" evidence="1">
    <location>
        <begin position="178"/>
        <end position="197"/>
    </location>
</feature>
<feature type="compositionally biased region" description="Basic and acidic residues" evidence="1">
    <location>
        <begin position="203"/>
        <end position="233"/>
    </location>
</feature>
<feature type="compositionally biased region" description="Polar residues" evidence="1">
    <location>
        <begin position="326"/>
        <end position="335"/>
    </location>
</feature>
<accession>A0A6A5JXC6</accession>
<dbReference type="AlphaFoldDB" id="A0A6A5JXC6"/>
<protein>
    <submittedName>
        <fullName evidence="2">Uncharacterized protein</fullName>
    </submittedName>
</protein>
<evidence type="ECO:0000256" key="1">
    <source>
        <dbReference type="SAM" id="MobiDB-lite"/>
    </source>
</evidence>
<evidence type="ECO:0000313" key="3">
    <source>
        <dbReference type="Proteomes" id="UP000800040"/>
    </source>
</evidence>
<keyword evidence="3" id="KW-1185">Reference proteome</keyword>
<sequence>MVRNSQFPRSPKHRPSHPRPTAPRPAPRAAPAQTSRGEVLSSSDSDDEYVPAPKRRKTNLKPSSRPAPTAASGAASQAILARVSRGEVSSSSESEDEYVPAPKRRKTNLRPLSRPAPTAAPSAAPRPTRARISRGEVSSSSESDDEPEPEPKRRKIDMTSSLRKVTSDGQHKDEPQESGANIDSSGSEYNSSDTDYSSWKAEYIPEARRKRGGRLDREPGDRPAQRTTHEVKPRYGFHVSKAPARSSRQSPGRLGNQLKKVMPSSSSSDDESEAVYDDPSPTGDESATNYIVEHQEAEKVPTFRPRKPEQSATDDGSNDIPESETKTTGLQTSAVISRDLVQEDAPGTIRDRMSAAMRTAQRASHVQPSVAPEVAFDSFGSSVRDRKTATSVRPFNMPLKDLHELAQENAARQAARRQPQSGEELRQLFRLSLTEPESSPEEVILADARIKLQATRNVVYGIELKFWMERLRAAVARAEEHPAAVIASCEARHRALVTDLAVMIERHQNFFLPT</sequence>
<dbReference type="Proteomes" id="UP000800040">
    <property type="component" value="Unassembled WGS sequence"/>
</dbReference>
<reference evidence="2" key="1">
    <citation type="submission" date="2020-01" db="EMBL/GenBank/DDBJ databases">
        <authorList>
            <consortium name="DOE Joint Genome Institute"/>
            <person name="Haridas S."/>
            <person name="Albert R."/>
            <person name="Binder M."/>
            <person name="Bloem J."/>
            <person name="Labutti K."/>
            <person name="Salamov A."/>
            <person name="Andreopoulos B."/>
            <person name="Baker S.E."/>
            <person name="Barry K."/>
            <person name="Bills G."/>
            <person name="Bluhm B.H."/>
            <person name="Cannon C."/>
            <person name="Castanera R."/>
            <person name="Culley D.E."/>
            <person name="Daum C."/>
            <person name="Ezra D."/>
            <person name="Gonzalez J.B."/>
            <person name="Henrissat B."/>
            <person name="Kuo A."/>
            <person name="Liang C."/>
            <person name="Lipzen A."/>
            <person name="Lutzoni F."/>
            <person name="Magnuson J."/>
            <person name="Mondo S."/>
            <person name="Nolan M."/>
            <person name="Ohm R."/>
            <person name="Pangilinan J."/>
            <person name="Park H.-J."/>
            <person name="Ramirez L."/>
            <person name="Alfaro M."/>
            <person name="Sun H."/>
            <person name="Tritt A."/>
            <person name="Yoshinaga Y."/>
            <person name="Zwiers L.-H."/>
            <person name="Turgeon B.G."/>
            <person name="Goodwin S.B."/>
            <person name="Spatafora J.W."/>
            <person name="Crous P.W."/>
            <person name="Grigoriev I.V."/>
        </authorList>
    </citation>
    <scope>NUCLEOTIDE SEQUENCE</scope>
    <source>
        <strain evidence="2">P77</strain>
    </source>
</reference>
<feature type="compositionally biased region" description="Basic and acidic residues" evidence="1">
    <location>
        <begin position="165"/>
        <end position="175"/>
    </location>
</feature>